<sequence>MKVTIEQQLSRIDLNLLVSLSVLLKERNVTRAAQQLYLSQPAMSRALGRLREIFDDPLLVREANGLLPTQKALELQAPIDELLVSTQNIFAKKEFSPQNCENTFTISIPPLMSGFLSVPLASALMDHAPSASLAEYPITNTPIQHLSAREVDFSIHINPPKDDSEYSYQQLGTMYPVFYVSKNHPLSQCSEVTLEEIMKYRFVDMSLDISSLFEFNNPIDIYLEDLGFCREFAFKSGQIASLVEFMQGTDCVMAATHMLAKVSNLDEQLVPILSLQGTKQVEASLYLIEHKRTMHSEAHKWFKSLIVSTIRDGVFA</sequence>
<dbReference type="Pfam" id="PF00126">
    <property type="entry name" value="HTH_1"/>
    <property type="match status" value="1"/>
</dbReference>
<dbReference type="GO" id="GO:0003700">
    <property type="term" value="F:DNA-binding transcription factor activity"/>
    <property type="evidence" value="ECO:0007669"/>
    <property type="project" value="InterPro"/>
</dbReference>
<keyword evidence="7" id="KW-1185">Reference proteome</keyword>
<dbReference type="PROSITE" id="PS50931">
    <property type="entry name" value="HTH_LYSR"/>
    <property type="match status" value="1"/>
</dbReference>
<dbReference type="InterPro" id="IPR005119">
    <property type="entry name" value="LysR_subst-bd"/>
</dbReference>
<protein>
    <submittedName>
        <fullName evidence="6">DNA-binding transcriptional regulator, LysR family</fullName>
    </submittedName>
</protein>
<dbReference type="Pfam" id="PF03466">
    <property type="entry name" value="LysR_substrate"/>
    <property type="match status" value="1"/>
</dbReference>
<evidence type="ECO:0000256" key="2">
    <source>
        <dbReference type="ARBA" id="ARBA00023015"/>
    </source>
</evidence>
<gene>
    <name evidence="6" type="ORF">SAMN04488244_101349</name>
</gene>
<keyword evidence="2" id="KW-0805">Transcription regulation</keyword>
<feature type="domain" description="HTH lysR-type" evidence="5">
    <location>
        <begin position="12"/>
        <end position="69"/>
    </location>
</feature>
<keyword evidence="3 6" id="KW-0238">DNA-binding</keyword>
<reference evidence="7" key="1">
    <citation type="submission" date="2016-10" db="EMBL/GenBank/DDBJ databases">
        <authorList>
            <person name="Varghese N."/>
            <person name="Submissions S."/>
        </authorList>
    </citation>
    <scope>NUCLEOTIDE SEQUENCE [LARGE SCALE GENOMIC DNA]</scope>
    <source>
        <strain evidence="7">CGMCC 1.7062</strain>
    </source>
</reference>
<dbReference type="PRINTS" id="PR00039">
    <property type="entry name" value="HTHLYSR"/>
</dbReference>
<dbReference type="GO" id="GO:0003677">
    <property type="term" value="F:DNA binding"/>
    <property type="evidence" value="ECO:0007669"/>
    <property type="project" value="UniProtKB-KW"/>
</dbReference>
<comment type="similarity">
    <text evidence="1">Belongs to the LysR transcriptional regulatory family.</text>
</comment>
<name>A0A1H5SFP1_9VIBR</name>
<evidence type="ECO:0000256" key="3">
    <source>
        <dbReference type="ARBA" id="ARBA00023125"/>
    </source>
</evidence>
<evidence type="ECO:0000256" key="4">
    <source>
        <dbReference type="ARBA" id="ARBA00023163"/>
    </source>
</evidence>
<keyword evidence="4" id="KW-0804">Transcription</keyword>
<evidence type="ECO:0000313" key="6">
    <source>
        <dbReference type="EMBL" id="SEF49419.1"/>
    </source>
</evidence>
<evidence type="ECO:0000256" key="1">
    <source>
        <dbReference type="ARBA" id="ARBA00009437"/>
    </source>
</evidence>
<dbReference type="EMBL" id="FNVG01000001">
    <property type="protein sequence ID" value="SEF49419.1"/>
    <property type="molecule type" value="Genomic_DNA"/>
</dbReference>
<dbReference type="Proteomes" id="UP000236721">
    <property type="component" value="Unassembled WGS sequence"/>
</dbReference>
<dbReference type="PANTHER" id="PTHR30118">
    <property type="entry name" value="HTH-TYPE TRANSCRIPTIONAL REGULATOR LEUO-RELATED"/>
    <property type="match status" value="1"/>
</dbReference>
<dbReference type="OrthoDB" id="6621790at2"/>
<evidence type="ECO:0000313" key="7">
    <source>
        <dbReference type="Proteomes" id="UP000236721"/>
    </source>
</evidence>
<dbReference type="InterPro" id="IPR000847">
    <property type="entry name" value="LysR_HTH_N"/>
</dbReference>
<dbReference type="RefSeq" id="WP_103878584.1">
    <property type="nucleotide sequence ID" value="NZ_FNVG01000001.1"/>
</dbReference>
<dbReference type="SUPFAM" id="SSF53850">
    <property type="entry name" value="Periplasmic binding protein-like II"/>
    <property type="match status" value="1"/>
</dbReference>
<dbReference type="Gene3D" id="1.10.10.10">
    <property type="entry name" value="Winged helix-like DNA-binding domain superfamily/Winged helix DNA-binding domain"/>
    <property type="match status" value="1"/>
</dbReference>
<dbReference type="PANTHER" id="PTHR30118:SF7">
    <property type="entry name" value="TRANSCRIPTIONAL REGULATOR LYSR FAMILY"/>
    <property type="match status" value="1"/>
</dbReference>
<dbReference type="SUPFAM" id="SSF46785">
    <property type="entry name" value="Winged helix' DNA-binding domain"/>
    <property type="match status" value="1"/>
</dbReference>
<organism evidence="6 7">
    <name type="scientific">Vibrio hangzhouensis</name>
    <dbReference type="NCBI Taxonomy" id="462991"/>
    <lineage>
        <taxon>Bacteria</taxon>
        <taxon>Pseudomonadati</taxon>
        <taxon>Pseudomonadota</taxon>
        <taxon>Gammaproteobacteria</taxon>
        <taxon>Vibrionales</taxon>
        <taxon>Vibrionaceae</taxon>
        <taxon>Vibrio</taxon>
    </lineage>
</organism>
<dbReference type="InterPro" id="IPR036390">
    <property type="entry name" value="WH_DNA-bd_sf"/>
</dbReference>
<dbReference type="InterPro" id="IPR036388">
    <property type="entry name" value="WH-like_DNA-bd_sf"/>
</dbReference>
<accession>A0A1H5SFP1</accession>
<dbReference type="InterPro" id="IPR050389">
    <property type="entry name" value="LysR-type_TF"/>
</dbReference>
<dbReference type="Gene3D" id="3.40.190.10">
    <property type="entry name" value="Periplasmic binding protein-like II"/>
    <property type="match status" value="2"/>
</dbReference>
<evidence type="ECO:0000259" key="5">
    <source>
        <dbReference type="PROSITE" id="PS50931"/>
    </source>
</evidence>
<proteinExistence type="inferred from homology"/>
<dbReference type="AlphaFoldDB" id="A0A1H5SFP1"/>